<keyword evidence="4 6" id="KW-1005">Bacterial flagellum biogenesis</keyword>
<comment type="caution">
    <text evidence="7">The sequence shown here is derived from an EMBL/GenBank/DDBJ whole genome shotgun (WGS) entry which is preliminary data.</text>
</comment>
<keyword evidence="3 6" id="KW-0963">Cytoplasm</keyword>
<comment type="subcellular location">
    <subcellularLocation>
        <location evidence="1 6">Cytoplasm</location>
        <location evidence="1 6">Cytosol</location>
    </subcellularLocation>
</comment>
<dbReference type="PANTHER" id="PTHR34773">
    <property type="entry name" value="FLAGELLAR SECRETION CHAPERONE FLIS"/>
    <property type="match status" value="1"/>
</dbReference>
<dbReference type="EMBL" id="JALIRP010000005">
    <property type="protein sequence ID" value="MCJ8012749.1"/>
    <property type="molecule type" value="Genomic_DNA"/>
</dbReference>
<keyword evidence="5" id="KW-0143">Chaperone</keyword>
<comment type="similarity">
    <text evidence="2 6">Belongs to the FliS family.</text>
</comment>
<dbReference type="InterPro" id="IPR003713">
    <property type="entry name" value="FliS"/>
</dbReference>
<dbReference type="PIRSF" id="PIRSF039090">
    <property type="entry name" value="Flis"/>
    <property type="match status" value="1"/>
</dbReference>
<dbReference type="PANTHER" id="PTHR34773:SF1">
    <property type="entry name" value="FLAGELLAR SECRETION CHAPERONE FLIS"/>
    <property type="match status" value="1"/>
</dbReference>
<evidence type="ECO:0000256" key="2">
    <source>
        <dbReference type="ARBA" id="ARBA00008787"/>
    </source>
</evidence>
<dbReference type="GO" id="GO:0005829">
    <property type="term" value="C:cytosol"/>
    <property type="evidence" value="ECO:0007669"/>
    <property type="project" value="UniProtKB-SubCell"/>
</dbReference>
<evidence type="ECO:0000313" key="7">
    <source>
        <dbReference type="EMBL" id="MCJ8012749.1"/>
    </source>
</evidence>
<dbReference type="Pfam" id="PF02561">
    <property type="entry name" value="FliS"/>
    <property type="match status" value="1"/>
</dbReference>
<evidence type="ECO:0000256" key="3">
    <source>
        <dbReference type="ARBA" id="ARBA00022490"/>
    </source>
</evidence>
<dbReference type="InterPro" id="IPR036584">
    <property type="entry name" value="FliS_sf"/>
</dbReference>
<dbReference type="GO" id="GO:0044780">
    <property type="term" value="P:bacterial-type flagellum assembly"/>
    <property type="evidence" value="ECO:0007669"/>
    <property type="project" value="InterPro"/>
</dbReference>
<evidence type="ECO:0000313" key="8">
    <source>
        <dbReference type="Proteomes" id="UP001139347"/>
    </source>
</evidence>
<keyword evidence="8" id="KW-1185">Reference proteome</keyword>
<dbReference type="AlphaFoldDB" id="A0A9X2B2N4"/>
<keyword evidence="7" id="KW-0966">Cell projection</keyword>
<dbReference type="RefSeq" id="WP_244725576.1">
    <property type="nucleotide sequence ID" value="NZ_JALIRP010000005.1"/>
</dbReference>
<organism evidence="7 8">
    <name type="scientific">Paenibacillus mangrovi</name>
    <dbReference type="NCBI Taxonomy" id="2931978"/>
    <lineage>
        <taxon>Bacteria</taxon>
        <taxon>Bacillati</taxon>
        <taxon>Bacillota</taxon>
        <taxon>Bacilli</taxon>
        <taxon>Bacillales</taxon>
        <taxon>Paenibacillaceae</taxon>
        <taxon>Paenibacillus</taxon>
    </lineage>
</organism>
<protein>
    <recommendedName>
        <fullName evidence="6">Flagellar secretion chaperone FliS</fullName>
    </recommendedName>
</protein>
<dbReference type="SUPFAM" id="SSF101116">
    <property type="entry name" value="Flagellar export chaperone FliS"/>
    <property type="match status" value="1"/>
</dbReference>
<proteinExistence type="inferred from homology"/>
<evidence type="ECO:0000256" key="1">
    <source>
        <dbReference type="ARBA" id="ARBA00004514"/>
    </source>
</evidence>
<keyword evidence="7" id="KW-0282">Flagellum</keyword>
<name>A0A9X2B2N4_9BACL</name>
<evidence type="ECO:0000256" key="6">
    <source>
        <dbReference type="PIRNR" id="PIRNR039090"/>
    </source>
</evidence>
<reference evidence="7" key="1">
    <citation type="submission" date="2022-04" db="EMBL/GenBank/DDBJ databases">
        <title>Paenibacillus mangrovi sp. nov., a novel endophytic bacterium isolated from bark of Kandelia candel.</title>
        <authorList>
            <person name="Tuo L."/>
        </authorList>
    </citation>
    <scope>NUCLEOTIDE SEQUENCE</scope>
    <source>
        <strain evidence="7">KQZ6P-2</strain>
    </source>
</reference>
<dbReference type="NCBIfam" id="TIGR00208">
    <property type="entry name" value="fliS"/>
    <property type="match status" value="1"/>
</dbReference>
<evidence type="ECO:0000256" key="5">
    <source>
        <dbReference type="ARBA" id="ARBA00023186"/>
    </source>
</evidence>
<keyword evidence="7" id="KW-0969">Cilium</keyword>
<evidence type="ECO:0000256" key="4">
    <source>
        <dbReference type="ARBA" id="ARBA00022795"/>
    </source>
</evidence>
<dbReference type="GO" id="GO:0071973">
    <property type="term" value="P:bacterial-type flagellum-dependent cell motility"/>
    <property type="evidence" value="ECO:0007669"/>
    <property type="project" value="TreeGrafter"/>
</dbReference>
<dbReference type="CDD" id="cd16098">
    <property type="entry name" value="FliS"/>
    <property type="match status" value="1"/>
</dbReference>
<dbReference type="Proteomes" id="UP001139347">
    <property type="component" value="Unassembled WGS sequence"/>
</dbReference>
<dbReference type="Gene3D" id="1.20.120.340">
    <property type="entry name" value="Flagellar protein FliS"/>
    <property type="match status" value="1"/>
</dbReference>
<sequence>MGLHVQENYIRAQVQTASPGELTLMLYNGCIRFLKTSLICIEGNDISGRHNNLIKAQNIVDELQSTLDMNYEISHNLFSIYDFIQFRLQEANTKQSKEAINESIHLLTDLRDTWMEALKSMKKSEVN</sequence>
<accession>A0A9X2B2N4</accession>
<gene>
    <name evidence="7" type="primary">fliS</name>
    <name evidence="7" type="ORF">MUG84_13510</name>
</gene>